<dbReference type="SUPFAM" id="SSF46785">
    <property type="entry name" value="Winged helix' DNA-binding domain"/>
    <property type="match status" value="1"/>
</dbReference>
<dbReference type="InterPro" id="IPR036390">
    <property type="entry name" value="WH_DNA-bd_sf"/>
</dbReference>
<evidence type="ECO:0000256" key="2">
    <source>
        <dbReference type="ARBA" id="ARBA00023125"/>
    </source>
</evidence>
<dbReference type="Pfam" id="PF12802">
    <property type="entry name" value="MarR_2"/>
    <property type="match status" value="1"/>
</dbReference>
<evidence type="ECO:0000259" key="4">
    <source>
        <dbReference type="SMART" id="SM00347"/>
    </source>
</evidence>
<organism evidence="5 6">
    <name type="scientific">Streptomyces pactum</name>
    <dbReference type="NCBI Taxonomy" id="68249"/>
    <lineage>
        <taxon>Bacteria</taxon>
        <taxon>Bacillati</taxon>
        <taxon>Actinomycetota</taxon>
        <taxon>Actinomycetes</taxon>
        <taxon>Kitasatosporales</taxon>
        <taxon>Streptomycetaceae</taxon>
        <taxon>Streptomyces</taxon>
    </lineage>
</organism>
<dbReference type="Proteomes" id="UP000807371">
    <property type="component" value="Unassembled WGS sequence"/>
</dbReference>
<dbReference type="PANTHER" id="PTHR33164:SF64">
    <property type="entry name" value="TRANSCRIPTIONAL REGULATOR SLYA"/>
    <property type="match status" value="1"/>
</dbReference>
<dbReference type="InterPro" id="IPR011991">
    <property type="entry name" value="ArsR-like_HTH"/>
</dbReference>
<dbReference type="InterPro" id="IPR036388">
    <property type="entry name" value="WH-like_DNA-bd_sf"/>
</dbReference>
<sequence length="164" mass="17414">MNATPAGTEVLGTRLRHLLELLDAEVTAAYADIGLPGFRPRFTPVIRTLAASGAASIREIAEAIGVTHSAASQTVAELVKAELVTVAPGRDARRRIVRLTPRAERLLPALDAEAAATTAAVAAFEAELPFPLTRLVDEALDALRRRPLRERIREELNGAAPPGG</sequence>
<keyword evidence="2" id="KW-0238">DNA-binding</keyword>
<comment type="caution">
    <text evidence="5">The sequence shown here is derived from an EMBL/GenBank/DDBJ whole genome shotgun (WGS) entry which is preliminary data.</text>
</comment>
<keyword evidence="1" id="KW-0805">Transcription regulation</keyword>
<feature type="domain" description="HTH marR-type" evidence="4">
    <location>
        <begin position="28"/>
        <end position="129"/>
    </location>
</feature>
<dbReference type="CDD" id="cd00090">
    <property type="entry name" value="HTH_ARSR"/>
    <property type="match status" value="1"/>
</dbReference>
<gene>
    <name evidence="5" type="ORF">IHE55_27135</name>
</gene>
<evidence type="ECO:0000313" key="6">
    <source>
        <dbReference type="Proteomes" id="UP000807371"/>
    </source>
</evidence>
<reference evidence="5 6" key="1">
    <citation type="submission" date="2020-09" db="EMBL/GenBank/DDBJ databases">
        <title>Biosynthesis of the nuclear factor of activated T cells inhibitor NFAT-133 and its congeners in Streptomyces pactum.</title>
        <authorList>
            <person name="Zhou W."/>
            <person name="Posri P."/>
            <person name="Abugrain M.E."/>
            <person name="Weisberg A.J."/>
            <person name="Chang J.H."/>
            <person name="Mahmud T."/>
        </authorList>
    </citation>
    <scope>NUCLEOTIDE SEQUENCE [LARGE SCALE GENOMIC DNA]</scope>
    <source>
        <strain evidence="5 6">ATCC 27456</strain>
    </source>
</reference>
<keyword evidence="6" id="KW-1185">Reference proteome</keyword>
<dbReference type="Gene3D" id="1.10.10.10">
    <property type="entry name" value="Winged helix-like DNA-binding domain superfamily/Winged helix DNA-binding domain"/>
    <property type="match status" value="1"/>
</dbReference>
<dbReference type="PANTHER" id="PTHR33164">
    <property type="entry name" value="TRANSCRIPTIONAL REGULATOR, MARR FAMILY"/>
    <property type="match status" value="1"/>
</dbReference>
<dbReference type="EMBL" id="JACYXC010000001">
    <property type="protein sequence ID" value="MBH5338260.1"/>
    <property type="molecule type" value="Genomic_DNA"/>
</dbReference>
<protein>
    <submittedName>
        <fullName evidence="5">MarR family transcriptional regulator</fullName>
    </submittedName>
</protein>
<keyword evidence="3" id="KW-0804">Transcription</keyword>
<dbReference type="InterPro" id="IPR039422">
    <property type="entry name" value="MarR/SlyA-like"/>
</dbReference>
<proteinExistence type="predicted"/>
<name>A0ABS0NST8_9ACTN</name>
<accession>A0ABS0NST8</accession>
<dbReference type="SMART" id="SM00347">
    <property type="entry name" value="HTH_MARR"/>
    <property type="match status" value="1"/>
</dbReference>
<evidence type="ECO:0000313" key="5">
    <source>
        <dbReference type="EMBL" id="MBH5338260.1"/>
    </source>
</evidence>
<evidence type="ECO:0000256" key="3">
    <source>
        <dbReference type="ARBA" id="ARBA00023163"/>
    </source>
</evidence>
<dbReference type="InterPro" id="IPR000835">
    <property type="entry name" value="HTH_MarR-typ"/>
</dbReference>
<evidence type="ECO:0000256" key="1">
    <source>
        <dbReference type="ARBA" id="ARBA00023015"/>
    </source>
</evidence>
<dbReference type="RefSeq" id="WP_197991444.1">
    <property type="nucleotide sequence ID" value="NZ_JACYXC010000001.1"/>
</dbReference>